<dbReference type="GO" id="GO:0022857">
    <property type="term" value="F:transmembrane transporter activity"/>
    <property type="evidence" value="ECO:0007669"/>
    <property type="project" value="InterPro"/>
</dbReference>
<dbReference type="AlphaFoldDB" id="A0A846U0G7"/>
<reference evidence="4 5" key="1">
    <citation type="submission" date="2020-02" db="EMBL/GenBank/DDBJ databases">
        <authorList>
            <person name="Sun Q."/>
        </authorList>
    </citation>
    <scope>NUCLEOTIDE SEQUENCE [LARGE SCALE GENOMIC DNA]</scope>
    <source>
        <strain evidence="4 5">YIM 13062</strain>
    </source>
</reference>
<protein>
    <recommendedName>
        <fullName evidence="3">ABC-type glycine betaine transport system substrate-binding domain-containing protein</fullName>
    </recommendedName>
</protein>
<evidence type="ECO:0000259" key="3">
    <source>
        <dbReference type="Pfam" id="PF04069"/>
    </source>
</evidence>
<dbReference type="Gene3D" id="3.40.190.120">
    <property type="entry name" value="Osmoprotection protein (prox), domain 2"/>
    <property type="match status" value="1"/>
</dbReference>
<feature type="signal peptide" evidence="2">
    <location>
        <begin position="1"/>
        <end position="37"/>
    </location>
</feature>
<feature type="region of interest" description="Disordered" evidence="1">
    <location>
        <begin position="119"/>
        <end position="145"/>
    </location>
</feature>
<feature type="chain" id="PRO_5032504040" description="ABC-type glycine betaine transport system substrate-binding domain-containing protein" evidence="2">
    <location>
        <begin position="38"/>
        <end position="355"/>
    </location>
</feature>
<dbReference type="Proteomes" id="UP000521379">
    <property type="component" value="Unassembled WGS sequence"/>
</dbReference>
<proteinExistence type="predicted"/>
<gene>
    <name evidence="4" type="ORF">GTW58_08620</name>
</gene>
<dbReference type="InterPro" id="IPR007210">
    <property type="entry name" value="ABC_Gly_betaine_transp_sub-bd"/>
</dbReference>
<evidence type="ECO:0000256" key="1">
    <source>
        <dbReference type="SAM" id="MobiDB-lite"/>
    </source>
</evidence>
<keyword evidence="2" id="KW-0732">Signal</keyword>
<dbReference type="Gene3D" id="3.40.190.10">
    <property type="entry name" value="Periplasmic binding protein-like II"/>
    <property type="match status" value="1"/>
</dbReference>
<dbReference type="SUPFAM" id="SSF53850">
    <property type="entry name" value="Periplasmic binding protein-like II"/>
    <property type="match status" value="2"/>
</dbReference>
<dbReference type="GO" id="GO:0043190">
    <property type="term" value="C:ATP-binding cassette (ABC) transporter complex"/>
    <property type="evidence" value="ECO:0007669"/>
    <property type="project" value="InterPro"/>
</dbReference>
<dbReference type="RefSeq" id="WP_119932972.1">
    <property type="nucleotide sequence ID" value="NZ_JAAVUN010000015.1"/>
</dbReference>
<sequence>MNTAAFSKLAHGRRRRGAAALAAVGLLALTACNQDNAADPQPTATGSGEASTVVVGMGPTQQSRTVAEVWALALEDSGAQVEVKEVEGGRAGYLQAVEDGEIDLYPDYTGDLYLELRGTEPSPAATSTADPTATTASASPSTPGTTENLVNSLANLLGQGQQGVTDADVEAALADQLPADVQMLNPAPAENKRVLAVTSATQAKLSVNSIADLSRHCSDLKFGALTGEDQAAVTSAAVEDTYNCTPGEVKDYNSLQEVTQALLDGEIDVAGILSASPAVGDNSLKVLDDNRDALVPERVIPVAGADLPRSAVDEVNNITGRLDTDALVLLTRMTTASTPYSPEDAASYWYGTVQP</sequence>
<evidence type="ECO:0000313" key="4">
    <source>
        <dbReference type="EMBL" id="NKE09995.1"/>
    </source>
</evidence>
<organism evidence="4 5">
    <name type="scientific">Kocuria subflava</name>
    <dbReference type="NCBI Taxonomy" id="1736139"/>
    <lineage>
        <taxon>Bacteria</taxon>
        <taxon>Bacillati</taxon>
        <taxon>Actinomycetota</taxon>
        <taxon>Actinomycetes</taxon>
        <taxon>Micrococcales</taxon>
        <taxon>Micrococcaceae</taxon>
        <taxon>Kocuria</taxon>
    </lineage>
</organism>
<dbReference type="EMBL" id="JAAVUN010000015">
    <property type="protein sequence ID" value="NKE09995.1"/>
    <property type="molecule type" value="Genomic_DNA"/>
</dbReference>
<evidence type="ECO:0000256" key="2">
    <source>
        <dbReference type="SAM" id="SignalP"/>
    </source>
</evidence>
<evidence type="ECO:0000313" key="5">
    <source>
        <dbReference type="Proteomes" id="UP000521379"/>
    </source>
</evidence>
<dbReference type="Pfam" id="PF04069">
    <property type="entry name" value="OpuAC"/>
    <property type="match status" value="1"/>
</dbReference>
<keyword evidence="5" id="KW-1185">Reference proteome</keyword>
<accession>A0A846U0G7</accession>
<name>A0A846U0G7_9MICC</name>
<feature type="domain" description="ABC-type glycine betaine transport system substrate-binding" evidence="3">
    <location>
        <begin position="52"/>
        <end position="350"/>
    </location>
</feature>
<comment type="caution">
    <text evidence="4">The sequence shown here is derived from an EMBL/GenBank/DDBJ whole genome shotgun (WGS) entry which is preliminary data.</text>
</comment>